<dbReference type="PATRIC" id="fig|931276.5.peg.5894"/>
<evidence type="ECO:0000313" key="2">
    <source>
        <dbReference type="Proteomes" id="UP000011728"/>
    </source>
</evidence>
<dbReference type="AlphaFoldDB" id="M1MNX2"/>
<dbReference type="KEGG" id="csr:Cspa_135p00090"/>
<keyword evidence="2" id="KW-1185">Reference proteome</keyword>
<accession>M1MNX2</accession>
<reference evidence="1 2" key="1">
    <citation type="submission" date="2013-02" db="EMBL/GenBank/DDBJ databases">
        <title>Genome sequence of Clostridium saccharoperbutylacetonicum N1-4(HMT).</title>
        <authorList>
            <person name="Poehlein A."/>
            <person name="Daniel R."/>
        </authorList>
    </citation>
    <scope>NUCLEOTIDE SEQUENCE [LARGE SCALE GENOMIC DNA]</scope>
    <source>
        <strain evidence="2">N1-4(HMT)</strain>
        <plasmid evidence="2">Plasmid Csp_135p</plasmid>
    </source>
</reference>
<dbReference type="EMBL" id="CP004122">
    <property type="protein sequence ID" value="AGF59569.1"/>
    <property type="molecule type" value="Genomic_DNA"/>
</dbReference>
<proteinExistence type="predicted"/>
<gene>
    <name evidence="1" type="ORF">Cspa_135p00090</name>
</gene>
<dbReference type="Proteomes" id="UP000011728">
    <property type="component" value="Plasmid Csp_135p"/>
</dbReference>
<evidence type="ECO:0000313" key="1">
    <source>
        <dbReference type="EMBL" id="AGF59569.1"/>
    </source>
</evidence>
<organism evidence="1 2">
    <name type="scientific">Clostridium saccharoperbutylacetonicum N1-4(HMT)</name>
    <dbReference type="NCBI Taxonomy" id="931276"/>
    <lineage>
        <taxon>Bacteria</taxon>
        <taxon>Bacillati</taxon>
        <taxon>Bacillota</taxon>
        <taxon>Clostridia</taxon>
        <taxon>Eubacteriales</taxon>
        <taxon>Clostridiaceae</taxon>
        <taxon>Clostridium</taxon>
    </lineage>
</organism>
<keyword evidence="1" id="KW-0614">Plasmid</keyword>
<geneLocation type="plasmid" evidence="1 2">
    <name>Csp_135p</name>
</geneLocation>
<name>M1MNX2_9CLOT</name>
<protein>
    <submittedName>
        <fullName evidence="1">Uncharacterized protein</fullName>
    </submittedName>
</protein>
<sequence length="164" mass="19322">MNLNEAMSQLMLGKEVGRHKDPKMRLKIVDPNEYENLDEESIRKLGDTVILDLGYIEDNKFTVYEGIREEKIYTWEISIDDINADDFYVYEEDKNLTSEEAYEQIINGKKVYNDEIFGEGVYLSLYDYSPALFHKDGSVIVNKDGKTKWLPETDEEFENRYYVI</sequence>
<dbReference type="HOGENOM" id="CLU_1616160_0_0_9"/>
<dbReference type="RefSeq" id="WP_015395876.1">
    <property type="nucleotide sequence ID" value="NC_020292.1"/>
</dbReference>